<dbReference type="AlphaFoldDB" id="S4A710"/>
<protein>
    <submittedName>
        <fullName evidence="1">Uncharacterized protein</fullName>
    </submittedName>
</protein>
<gene>
    <name evidence="1" type="ORF">STRAU_0522</name>
</gene>
<accession>S4A710</accession>
<proteinExistence type="predicted"/>
<organism evidence="1 2">
    <name type="scientific">Streptomyces aurantiacus JA 4570</name>
    <dbReference type="NCBI Taxonomy" id="1286094"/>
    <lineage>
        <taxon>Bacteria</taxon>
        <taxon>Bacillati</taxon>
        <taxon>Actinomycetota</taxon>
        <taxon>Actinomycetes</taxon>
        <taxon>Kitasatosporales</taxon>
        <taxon>Streptomycetaceae</taxon>
        <taxon>Streptomyces</taxon>
        <taxon>Streptomyces aurantiacus group</taxon>
    </lineage>
</organism>
<evidence type="ECO:0000313" key="2">
    <source>
        <dbReference type="Proteomes" id="UP000014629"/>
    </source>
</evidence>
<reference evidence="1 2" key="1">
    <citation type="submission" date="2013-02" db="EMBL/GenBank/DDBJ databases">
        <title>Draft Genome Sequence of Streptomyces aurantiacus, Which Produces Setomimycin.</title>
        <authorList>
            <person name="Gruening B.A."/>
            <person name="Praeg A."/>
            <person name="Erxleben A."/>
            <person name="Guenther S."/>
            <person name="Mueller M."/>
        </authorList>
    </citation>
    <scope>NUCLEOTIDE SEQUENCE [LARGE SCALE GENOMIC DNA]</scope>
    <source>
        <strain evidence="1 2">JA 4570</strain>
    </source>
</reference>
<sequence>MGGGGALGTLKIGFATLGTSDLSRLIDVLVRHL</sequence>
<comment type="caution">
    <text evidence="1">The sequence shown here is derived from an EMBL/GenBank/DDBJ whole genome shotgun (WGS) entry which is preliminary data.</text>
</comment>
<dbReference type="Proteomes" id="UP000014629">
    <property type="component" value="Unassembled WGS sequence"/>
</dbReference>
<name>S4A710_9ACTN</name>
<evidence type="ECO:0000313" key="1">
    <source>
        <dbReference type="EMBL" id="EPH46550.1"/>
    </source>
</evidence>
<keyword evidence="2" id="KW-1185">Reference proteome</keyword>
<dbReference type="EMBL" id="AOPZ01000017">
    <property type="protein sequence ID" value="EPH46550.1"/>
    <property type="molecule type" value="Genomic_DNA"/>
</dbReference>